<dbReference type="InterPro" id="IPR036249">
    <property type="entry name" value="Thioredoxin-like_sf"/>
</dbReference>
<dbReference type="InterPro" id="IPR036282">
    <property type="entry name" value="Glutathione-S-Trfase_C_sf"/>
</dbReference>
<dbReference type="Pfam" id="PF14497">
    <property type="entry name" value="GST_C_3"/>
    <property type="match status" value="1"/>
</dbReference>
<keyword evidence="4" id="KW-1185">Reference proteome</keyword>
<name>A0AAN7YYJ3_9MYCE</name>
<dbReference type="SUPFAM" id="SSF47616">
    <property type="entry name" value="GST C-terminal domain-like"/>
    <property type="match status" value="1"/>
</dbReference>
<evidence type="ECO:0000259" key="1">
    <source>
        <dbReference type="PROSITE" id="PS50404"/>
    </source>
</evidence>
<accession>A0AAN7YYJ3</accession>
<dbReference type="PANTHER" id="PTHR11571">
    <property type="entry name" value="GLUTATHIONE S-TRANSFERASE"/>
    <property type="match status" value="1"/>
</dbReference>
<protein>
    <recommendedName>
        <fullName evidence="5">Glutathione S-transferase</fullName>
    </recommendedName>
</protein>
<dbReference type="InterPro" id="IPR040079">
    <property type="entry name" value="Glutathione_S-Trfase"/>
</dbReference>
<organism evidence="3 4">
    <name type="scientific">Dictyostelium firmibasis</name>
    <dbReference type="NCBI Taxonomy" id="79012"/>
    <lineage>
        <taxon>Eukaryota</taxon>
        <taxon>Amoebozoa</taxon>
        <taxon>Evosea</taxon>
        <taxon>Eumycetozoa</taxon>
        <taxon>Dictyostelia</taxon>
        <taxon>Dictyosteliales</taxon>
        <taxon>Dictyosteliaceae</taxon>
        <taxon>Dictyostelium</taxon>
    </lineage>
</organism>
<comment type="caution">
    <text evidence="3">The sequence shown here is derived from an EMBL/GenBank/DDBJ whole genome shotgun (WGS) entry which is preliminary data.</text>
</comment>
<dbReference type="InterPro" id="IPR050213">
    <property type="entry name" value="GST_superfamily"/>
</dbReference>
<gene>
    <name evidence="3" type="ORF">RB653_002175</name>
</gene>
<dbReference type="PANTHER" id="PTHR11571:SF150">
    <property type="entry name" value="GLUTATHIONE S-TRANSFERASE"/>
    <property type="match status" value="1"/>
</dbReference>
<dbReference type="InterPro" id="IPR010987">
    <property type="entry name" value="Glutathione-S-Trfase_C-like"/>
</dbReference>
<dbReference type="GO" id="GO:0004364">
    <property type="term" value="F:glutathione transferase activity"/>
    <property type="evidence" value="ECO:0007669"/>
    <property type="project" value="TreeGrafter"/>
</dbReference>
<proteinExistence type="predicted"/>
<dbReference type="Gene3D" id="1.20.1050.130">
    <property type="match status" value="1"/>
</dbReference>
<dbReference type="InterPro" id="IPR004045">
    <property type="entry name" value="Glutathione_S-Trfase_N"/>
</dbReference>
<reference evidence="3 4" key="1">
    <citation type="submission" date="2023-11" db="EMBL/GenBank/DDBJ databases">
        <title>Dfirmibasis_genome.</title>
        <authorList>
            <person name="Edelbroek B."/>
            <person name="Kjellin J."/>
            <person name="Jerlstrom-Hultqvist J."/>
            <person name="Soderbom F."/>
        </authorList>
    </citation>
    <scope>NUCLEOTIDE SEQUENCE [LARGE SCALE GENOMIC DNA]</scope>
    <source>
        <strain evidence="3 4">TNS-C-14</strain>
    </source>
</reference>
<dbReference type="SFLD" id="SFLDS00019">
    <property type="entry name" value="Glutathione_Transferase_(cytos"/>
    <property type="match status" value="1"/>
</dbReference>
<dbReference type="CDD" id="cd03039">
    <property type="entry name" value="GST_N_Sigma_like"/>
    <property type="match status" value="1"/>
</dbReference>
<dbReference type="CDD" id="cd03192">
    <property type="entry name" value="GST_C_Sigma_like"/>
    <property type="match status" value="1"/>
</dbReference>
<dbReference type="AlphaFoldDB" id="A0AAN7YYJ3"/>
<evidence type="ECO:0000313" key="3">
    <source>
        <dbReference type="EMBL" id="KAK5577235.1"/>
    </source>
</evidence>
<dbReference type="GO" id="GO:0006749">
    <property type="term" value="P:glutathione metabolic process"/>
    <property type="evidence" value="ECO:0007669"/>
    <property type="project" value="TreeGrafter"/>
</dbReference>
<feature type="domain" description="GST N-terminal" evidence="1">
    <location>
        <begin position="10"/>
        <end position="91"/>
    </location>
</feature>
<sequence length="207" mass="23827">MTSSSKPNISNIKVTYLNGRGKGQMIRILLRYLEVEFQDIIVEQISDSLRATLPYGQLPIFEATINDDQPFLLAQCNSICRYIAEKYDFAGKTDESKALSDEVINGIWDLIVMVVHTKDEEARLKLNSITLPKFLNAFESKLTKNKFVSGEETTYADLLLFTAYDYIEFLGVEIERSKYPKLEELKSHFDSFPQIIDYKNKLPITKF</sequence>
<dbReference type="Proteomes" id="UP001344447">
    <property type="component" value="Unassembled WGS sequence"/>
</dbReference>
<dbReference type="Pfam" id="PF02798">
    <property type="entry name" value="GST_N"/>
    <property type="match status" value="1"/>
</dbReference>
<dbReference type="SUPFAM" id="SSF52833">
    <property type="entry name" value="Thioredoxin-like"/>
    <property type="match status" value="1"/>
</dbReference>
<dbReference type="PROSITE" id="PS50405">
    <property type="entry name" value="GST_CTER"/>
    <property type="match status" value="1"/>
</dbReference>
<evidence type="ECO:0000259" key="2">
    <source>
        <dbReference type="PROSITE" id="PS50405"/>
    </source>
</evidence>
<dbReference type="EMBL" id="JAVFKY010000004">
    <property type="protein sequence ID" value="KAK5577235.1"/>
    <property type="molecule type" value="Genomic_DNA"/>
</dbReference>
<feature type="domain" description="GST C-terminal" evidence="2">
    <location>
        <begin position="93"/>
        <end position="207"/>
    </location>
</feature>
<evidence type="ECO:0008006" key="5">
    <source>
        <dbReference type="Google" id="ProtNLM"/>
    </source>
</evidence>
<evidence type="ECO:0000313" key="4">
    <source>
        <dbReference type="Proteomes" id="UP001344447"/>
    </source>
</evidence>
<dbReference type="InterPro" id="IPR004046">
    <property type="entry name" value="GST_C"/>
</dbReference>
<dbReference type="PROSITE" id="PS50404">
    <property type="entry name" value="GST_NTER"/>
    <property type="match status" value="1"/>
</dbReference>